<dbReference type="InterPro" id="IPR036291">
    <property type="entry name" value="NAD(P)-bd_dom_sf"/>
</dbReference>
<dbReference type="Proteomes" id="UP001164746">
    <property type="component" value="Chromosome 4"/>
</dbReference>
<dbReference type="PRINTS" id="PR00080">
    <property type="entry name" value="SDRFAMILY"/>
</dbReference>
<dbReference type="PANTHER" id="PTHR46091">
    <property type="entry name" value="BLR7054 PROTEIN"/>
    <property type="match status" value="1"/>
</dbReference>
<sequence length="795" mass="88436">MVVSEIISYIFSNPSILIALFLLYCFVYGLSILFSGPKPGRNPFAARYVRPPPPLVTEHSERYKVLKYRFKQNRIPDDIDTIIVGSGIGGLTTAVLLGRAGHKVLVLEQHDQAGGCCHTFVEKGYEFDTGIHYVGKMMDGDQTRVFTDQVTEGQVVWTPMDNVFDTVTLGPSEKAKFYPLKCGSKEEFARNAEELFPKEKKAIAEFMKLLDDCRGTFLGVMVPKFLPRWLAMLSIKTGIYQLVMRKFMRLTKLTVKQALDDLSDDQEFKACMSYIFGDMGVVPSKLSMMGFATVLNHYIPGSFYPLGGTSEIAFQIVQVIEKYGGRVMVDAPVSQILVNEKGRVHGVRVKKSSGEIDIFAKRVISDAGIINTLKHLLPKEVAEKSPIYPMLGQQLKPSVSYLTAFIGLEGSQEELQLPKGNFWSFCNANFEDDLEAYVKMSVEEAADGEVPLMFTSFPSAKDAAWEEKNPGKSVALVITLLPWEWFSRWETEKIKHRGDDYNGLKMRIGQQMWRQLENMFPKLQGKVAMMTYLDVGTPLSNKYYLGQSEGEMPGYSDVWLQRSDACRAVDCLKRKSILVTGASRGIGRELSVAFVRSGAIVYALATNGELLEALKQECGENVRPIVADLRDWDATRAVLEPLPPMDGLVNNAGVSHELIPSLDVSKELIYKIFDVNIMAAINVTQVVGKKMAAAGKGGSIVNVSSINGINPLRETMPYNLSKAALDMMTKQFALELGPIKIRVNSVNPTVALTDMSRGFWNHPPERGDLLRSHTPLGRFAEVSEVVQPIIMGIMT</sequence>
<dbReference type="InterPro" id="IPR036188">
    <property type="entry name" value="FAD/NAD-bd_sf"/>
</dbReference>
<dbReference type="InterPro" id="IPR002347">
    <property type="entry name" value="SDR_fam"/>
</dbReference>
<accession>A0ABY7DUR4</accession>
<keyword evidence="6" id="KW-0520">NAD</keyword>
<feature type="transmembrane region" description="Helical" evidence="7">
    <location>
        <begin position="6"/>
        <end position="34"/>
    </location>
</feature>
<organism evidence="8 9">
    <name type="scientific">Mya arenaria</name>
    <name type="common">Soft-shell clam</name>
    <dbReference type="NCBI Taxonomy" id="6604"/>
    <lineage>
        <taxon>Eukaryota</taxon>
        <taxon>Metazoa</taxon>
        <taxon>Spiralia</taxon>
        <taxon>Lophotrochozoa</taxon>
        <taxon>Mollusca</taxon>
        <taxon>Bivalvia</taxon>
        <taxon>Autobranchia</taxon>
        <taxon>Heteroconchia</taxon>
        <taxon>Euheterodonta</taxon>
        <taxon>Imparidentia</taxon>
        <taxon>Neoheterodontei</taxon>
        <taxon>Myida</taxon>
        <taxon>Myoidea</taxon>
        <taxon>Myidae</taxon>
        <taxon>Mya</taxon>
    </lineage>
</organism>
<keyword evidence="2" id="KW-0285">Flavoprotein</keyword>
<evidence type="ECO:0000256" key="5">
    <source>
        <dbReference type="ARBA" id="ARBA00022857"/>
    </source>
</evidence>
<keyword evidence="7" id="KW-1133">Transmembrane helix</keyword>
<evidence type="ECO:0000313" key="8">
    <source>
        <dbReference type="EMBL" id="WAR01458.1"/>
    </source>
</evidence>
<dbReference type="PANTHER" id="PTHR46091:SF3">
    <property type="entry name" value="AMINE OXIDASE DOMAIN-CONTAINING PROTEIN"/>
    <property type="match status" value="1"/>
</dbReference>
<keyword evidence="5" id="KW-0521">NADP</keyword>
<dbReference type="EMBL" id="CP111015">
    <property type="protein sequence ID" value="WAR01458.1"/>
    <property type="molecule type" value="Genomic_DNA"/>
</dbReference>
<dbReference type="PRINTS" id="PR00081">
    <property type="entry name" value="GDHRDH"/>
</dbReference>
<proteinExistence type="inferred from homology"/>
<dbReference type="SUPFAM" id="SSF51905">
    <property type="entry name" value="FAD/NAD(P)-binding domain"/>
    <property type="match status" value="1"/>
</dbReference>
<evidence type="ECO:0000256" key="2">
    <source>
        <dbReference type="ARBA" id="ARBA00022630"/>
    </source>
</evidence>
<evidence type="ECO:0000256" key="4">
    <source>
        <dbReference type="ARBA" id="ARBA00022827"/>
    </source>
</evidence>
<keyword evidence="4" id="KW-0274">FAD</keyword>
<keyword evidence="7" id="KW-0812">Transmembrane</keyword>
<dbReference type="Pfam" id="PF13450">
    <property type="entry name" value="NAD_binding_8"/>
    <property type="match status" value="1"/>
</dbReference>
<protein>
    <submittedName>
        <fullName evidence="8">RETST-like protein</fullName>
    </submittedName>
</protein>
<dbReference type="SUPFAM" id="SSF51735">
    <property type="entry name" value="NAD(P)-binding Rossmann-fold domains"/>
    <property type="match status" value="1"/>
</dbReference>
<keyword evidence="3" id="KW-0732">Signal</keyword>
<gene>
    <name evidence="8" type="ORF">MAR_008016</name>
</gene>
<comment type="similarity">
    <text evidence="1">Belongs to the carotenoid/retinoid oxidoreductase family. CrtISO subfamily.</text>
</comment>
<evidence type="ECO:0000256" key="6">
    <source>
        <dbReference type="ARBA" id="ARBA00023027"/>
    </source>
</evidence>
<evidence type="ECO:0000256" key="3">
    <source>
        <dbReference type="ARBA" id="ARBA00022729"/>
    </source>
</evidence>
<keyword evidence="7" id="KW-0472">Membrane</keyword>
<evidence type="ECO:0000313" key="9">
    <source>
        <dbReference type="Proteomes" id="UP001164746"/>
    </source>
</evidence>
<evidence type="ECO:0000256" key="1">
    <source>
        <dbReference type="ARBA" id="ARBA00005855"/>
    </source>
</evidence>
<evidence type="ECO:0000256" key="7">
    <source>
        <dbReference type="SAM" id="Phobius"/>
    </source>
</evidence>
<keyword evidence="9" id="KW-1185">Reference proteome</keyword>
<reference evidence="8" key="1">
    <citation type="submission" date="2022-11" db="EMBL/GenBank/DDBJ databases">
        <title>Centuries of genome instability and evolution in soft-shell clam transmissible cancer (bioRxiv).</title>
        <authorList>
            <person name="Hart S.F.M."/>
            <person name="Yonemitsu M.A."/>
            <person name="Giersch R.M."/>
            <person name="Beal B.F."/>
            <person name="Arriagada G."/>
            <person name="Davis B.W."/>
            <person name="Ostrander E.A."/>
            <person name="Goff S.P."/>
            <person name="Metzger M.J."/>
        </authorList>
    </citation>
    <scope>NUCLEOTIDE SEQUENCE</scope>
    <source>
        <strain evidence="8">MELC-2E11</strain>
        <tissue evidence="8">Siphon/mantle</tissue>
    </source>
</reference>
<dbReference type="InterPro" id="IPR052206">
    <property type="entry name" value="Retinol_saturase"/>
</dbReference>
<dbReference type="Gene3D" id="3.50.50.60">
    <property type="entry name" value="FAD/NAD(P)-binding domain"/>
    <property type="match status" value="2"/>
</dbReference>
<dbReference type="Pfam" id="PF00106">
    <property type="entry name" value="adh_short"/>
    <property type="match status" value="1"/>
</dbReference>
<dbReference type="Gene3D" id="3.40.50.720">
    <property type="entry name" value="NAD(P)-binding Rossmann-like Domain"/>
    <property type="match status" value="1"/>
</dbReference>
<name>A0ABY7DUR4_MYAAR</name>